<dbReference type="Proteomes" id="UP001279681">
    <property type="component" value="Unassembled WGS sequence"/>
</dbReference>
<evidence type="ECO:0000256" key="5">
    <source>
        <dbReference type="ARBA" id="ARBA00022989"/>
    </source>
</evidence>
<dbReference type="Gene3D" id="1.10.287.1260">
    <property type="match status" value="1"/>
</dbReference>
<dbReference type="SUPFAM" id="SSF82689">
    <property type="entry name" value="Mechanosensitive channel protein MscS (YggB), C-terminal domain"/>
    <property type="match status" value="1"/>
</dbReference>
<evidence type="ECO:0000313" key="11">
    <source>
        <dbReference type="EMBL" id="MDX8336595.1"/>
    </source>
</evidence>
<dbReference type="InterPro" id="IPR011014">
    <property type="entry name" value="MscS_channel_TM-2"/>
</dbReference>
<reference evidence="12" key="1">
    <citation type="submission" date="2023-07" db="EMBL/GenBank/DDBJ databases">
        <authorList>
            <person name="Colorado M.A."/>
            <person name="Villamil L.M."/>
            <person name="Melo J.F."/>
            <person name="Rodriguez J.A."/>
            <person name="Ruiz R.Y."/>
        </authorList>
    </citation>
    <scope>NUCLEOTIDE SEQUENCE [LARGE SCALE GENOMIC DNA]</scope>
    <source>
        <strain evidence="12">C33</strain>
    </source>
</reference>
<dbReference type="PANTHER" id="PTHR30221:SF1">
    <property type="entry name" value="SMALL-CONDUCTANCE MECHANOSENSITIVE CHANNEL"/>
    <property type="match status" value="1"/>
</dbReference>
<feature type="transmembrane region" description="Helical" evidence="7">
    <location>
        <begin position="20"/>
        <end position="40"/>
    </location>
</feature>
<feature type="domain" description="Mechanosensitive ion channel MscS C-terminal" evidence="9">
    <location>
        <begin position="182"/>
        <end position="264"/>
    </location>
</feature>
<dbReference type="InterPro" id="IPR023408">
    <property type="entry name" value="MscS_beta-dom_sf"/>
</dbReference>
<dbReference type="Gene3D" id="3.30.70.100">
    <property type="match status" value="1"/>
</dbReference>
<dbReference type="InterPro" id="IPR010920">
    <property type="entry name" value="LSM_dom_sf"/>
</dbReference>
<dbReference type="EMBL" id="JAVIKH010000011">
    <property type="protein sequence ID" value="MDX8336595.1"/>
    <property type="molecule type" value="Genomic_DNA"/>
</dbReference>
<feature type="transmembrane region" description="Helical" evidence="7">
    <location>
        <begin position="60"/>
        <end position="79"/>
    </location>
</feature>
<protein>
    <submittedName>
        <fullName evidence="11">Mechanosensitive ion channel</fullName>
    </submittedName>
</protein>
<dbReference type="RefSeq" id="WP_320313980.1">
    <property type="nucleotide sequence ID" value="NZ_JAVIKH010000011.1"/>
</dbReference>
<accession>A0ABU4WDW5</accession>
<comment type="caution">
    <text evidence="11">The sequence shown here is derived from an EMBL/GenBank/DDBJ whole genome shotgun (WGS) entry which is preliminary data.</text>
</comment>
<sequence length="282" mass="31934">MEQTLTTFLNEFLAAMAKAGPIFIKKIILLAILWVTYKPVKGFIMKAFRKFLSLKKLDELLVHFLESFLNILIIIFYTLNIIQILGIEVTSILALLGSIGIGVGLALKGSLSDLAGGMQILASRYFTKGDYIIACGVEGTVQRITFLYTVLHTVDNKFVVVPNGRLSGEVIVNAGANDERRVDFVFSVSYDTSIDKVKEVLTEIAKNHALILKDKDIFVRLSKHNSSSLDFTMRVWTKKETYWDVFFDLQEIVKKRFDEEGIEIPYNKLDVYCKTPVEIETK</sequence>
<evidence type="ECO:0000256" key="3">
    <source>
        <dbReference type="ARBA" id="ARBA00022475"/>
    </source>
</evidence>
<dbReference type="SUPFAM" id="SSF82861">
    <property type="entry name" value="Mechanosensitive channel protein MscS (YggB), transmembrane region"/>
    <property type="match status" value="1"/>
</dbReference>
<evidence type="ECO:0000256" key="6">
    <source>
        <dbReference type="ARBA" id="ARBA00023136"/>
    </source>
</evidence>
<feature type="domain" description="Mechanosensitive ion channel transmembrane helices 2/3" evidence="10">
    <location>
        <begin position="69"/>
        <end position="108"/>
    </location>
</feature>
<dbReference type="InterPro" id="IPR049142">
    <property type="entry name" value="MS_channel_1st"/>
</dbReference>
<organism evidence="11 12">
    <name type="scientific">Candidatus Cetobacterium colombiensis</name>
    <dbReference type="NCBI Taxonomy" id="3073100"/>
    <lineage>
        <taxon>Bacteria</taxon>
        <taxon>Fusobacteriati</taxon>
        <taxon>Fusobacteriota</taxon>
        <taxon>Fusobacteriia</taxon>
        <taxon>Fusobacteriales</taxon>
        <taxon>Fusobacteriaceae</taxon>
        <taxon>Cetobacterium</taxon>
    </lineage>
</organism>
<evidence type="ECO:0000256" key="4">
    <source>
        <dbReference type="ARBA" id="ARBA00022692"/>
    </source>
</evidence>
<dbReference type="Gene3D" id="2.30.30.60">
    <property type="match status" value="1"/>
</dbReference>
<comment type="subcellular location">
    <subcellularLocation>
        <location evidence="1">Cell membrane</location>
        <topology evidence="1">Multi-pass membrane protein</topology>
    </subcellularLocation>
</comment>
<evidence type="ECO:0000259" key="8">
    <source>
        <dbReference type="Pfam" id="PF00924"/>
    </source>
</evidence>
<keyword evidence="12" id="KW-1185">Reference proteome</keyword>
<keyword evidence="6 7" id="KW-0472">Membrane</keyword>
<dbReference type="Pfam" id="PF21088">
    <property type="entry name" value="MS_channel_1st"/>
    <property type="match status" value="1"/>
</dbReference>
<dbReference type="Pfam" id="PF21082">
    <property type="entry name" value="MS_channel_3rd"/>
    <property type="match status" value="1"/>
</dbReference>
<gene>
    <name evidence="11" type="ORF">RFV38_08810</name>
</gene>
<dbReference type="InterPro" id="IPR006685">
    <property type="entry name" value="MscS_channel_2nd"/>
</dbReference>
<feature type="domain" description="Mechanosensitive ion channel MscS" evidence="8">
    <location>
        <begin position="110"/>
        <end position="174"/>
    </location>
</feature>
<dbReference type="InterPro" id="IPR006686">
    <property type="entry name" value="MscS_channel_CS"/>
</dbReference>
<comment type="similarity">
    <text evidence="2">Belongs to the MscS (TC 1.A.23) family.</text>
</comment>
<dbReference type="PROSITE" id="PS01246">
    <property type="entry name" value="UPF0003"/>
    <property type="match status" value="1"/>
</dbReference>
<dbReference type="InterPro" id="IPR045275">
    <property type="entry name" value="MscS_archaea/bacteria_type"/>
</dbReference>
<keyword evidence="5 7" id="KW-1133">Transmembrane helix</keyword>
<evidence type="ECO:0000313" key="12">
    <source>
        <dbReference type="Proteomes" id="UP001279681"/>
    </source>
</evidence>
<feature type="transmembrane region" description="Helical" evidence="7">
    <location>
        <begin position="85"/>
        <end position="107"/>
    </location>
</feature>
<keyword evidence="3" id="KW-1003">Cell membrane</keyword>
<name>A0ABU4WDW5_9FUSO</name>
<proteinExistence type="inferred from homology"/>
<evidence type="ECO:0000259" key="10">
    <source>
        <dbReference type="Pfam" id="PF21088"/>
    </source>
</evidence>
<evidence type="ECO:0000256" key="1">
    <source>
        <dbReference type="ARBA" id="ARBA00004651"/>
    </source>
</evidence>
<dbReference type="InterPro" id="IPR049278">
    <property type="entry name" value="MS_channel_C"/>
</dbReference>
<dbReference type="InterPro" id="IPR011066">
    <property type="entry name" value="MscS_channel_C_sf"/>
</dbReference>
<evidence type="ECO:0000259" key="9">
    <source>
        <dbReference type="Pfam" id="PF21082"/>
    </source>
</evidence>
<dbReference type="PANTHER" id="PTHR30221">
    <property type="entry name" value="SMALL-CONDUCTANCE MECHANOSENSITIVE CHANNEL"/>
    <property type="match status" value="1"/>
</dbReference>
<dbReference type="Pfam" id="PF00924">
    <property type="entry name" value="MS_channel_2nd"/>
    <property type="match status" value="1"/>
</dbReference>
<evidence type="ECO:0000256" key="2">
    <source>
        <dbReference type="ARBA" id="ARBA00008017"/>
    </source>
</evidence>
<keyword evidence="4 7" id="KW-0812">Transmembrane</keyword>
<evidence type="ECO:0000256" key="7">
    <source>
        <dbReference type="SAM" id="Phobius"/>
    </source>
</evidence>
<dbReference type="SUPFAM" id="SSF50182">
    <property type="entry name" value="Sm-like ribonucleoproteins"/>
    <property type="match status" value="1"/>
</dbReference>